<evidence type="ECO:0008006" key="3">
    <source>
        <dbReference type="Google" id="ProtNLM"/>
    </source>
</evidence>
<evidence type="ECO:0000313" key="1">
    <source>
        <dbReference type="EMBL" id="KAL2642587.1"/>
    </source>
</evidence>
<evidence type="ECO:0000313" key="2">
    <source>
        <dbReference type="Proteomes" id="UP001605036"/>
    </source>
</evidence>
<comment type="caution">
    <text evidence="1">The sequence shown here is derived from an EMBL/GenBank/DDBJ whole genome shotgun (WGS) entry which is preliminary data.</text>
</comment>
<keyword evidence="2" id="KW-1185">Reference proteome</keyword>
<dbReference type="AlphaFoldDB" id="A0ABD1Z8F8"/>
<name>A0ABD1Z8F8_9MARC</name>
<organism evidence="1 2">
    <name type="scientific">Riccia fluitans</name>
    <dbReference type="NCBI Taxonomy" id="41844"/>
    <lineage>
        <taxon>Eukaryota</taxon>
        <taxon>Viridiplantae</taxon>
        <taxon>Streptophyta</taxon>
        <taxon>Embryophyta</taxon>
        <taxon>Marchantiophyta</taxon>
        <taxon>Marchantiopsida</taxon>
        <taxon>Marchantiidae</taxon>
        <taxon>Marchantiales</taxon>
        <taxon>Ricciaceae</taxon>
        <taxon>Riccia</taxon>
    </lineage>
</organism>
<dbReference type="EMBL" id="JBHFFA010000002">
    <property type="protein sequence ID" value="KAL2642587.1"/>
    <property type="molecule type" value="Genomic_DNA"/>
</dbReference>
<protein>
    <recommendedName>
        <fullName evidence="3">Secreted protein</fullName>
    </recommendedName>
</protein>
<reference evidence="1 2" key="1">
    <citation type="submission" date="2024-09" db="EMBL/GenBank/DDBJ databases">
        <title>Chromosome-scale assembly of Riccia fluitans.</title>
        <authorList>
            <person name="Paukszto L."/>
            <person name="Sawicki J."/>
            <person name="Karawczyk K."/>
            <person name="Piernik-Szablinska J."/>
            <person name="Szczecinska M."/>
            <person name="Mazdziarz M."/>
        </authorList>
    </citation>
    <scope>NUCLEOTIDE SEQUENCE [LARGE SCALE GENOMIC DNA]</scope>
    <source>
        <strain evidence="1">Rf_01</strain>
        <tissue evidence="1">Aerial parts of the thallus</tissue>
    </source>
</reference>
<sequence>MASIVAASSVVAPVMGVSASSSIRSHEITSVQAGLKGSVFSRKSEWQSKTHTNARLQRPLLFASPHTAAVAPVLGER</sequence>
<proteinExistence type="predicted"/>
<dbReference type="Proteomes" id="UP001605036">
    <property type="component" value="Unassembled WGS sequence"/>
</dbReference>
<accession>A0ABD1Z8F8</accession>
<gene>
    <name evidence="1" type="ORF">R1flu_010174</name>
</gene>